<keyword evidence="6 9" id="KW-0694">RNA-binding</keyword>
<gene>
    <name evidence="9" type="primary">rpl7ae</name>
    <name evidence="12" type="ordered locus">VMUT_0759</name>
</gene>
<dbReference type="EMBL" id="CP002529">
    <property type="protein sequence ID" value="ADY00970.1"/>
    <property type="molecule type" value="Genomic_DNA"/>
</dbReference>
<evidence type="ECO:0000256" key="6">
    <source>
        <dbReference type="ARBA" id="ARBA00022884"/>
    </source>
</evidence>
<sequence length="173" mass="18601">MAAVSIDPKTFYANPPQGKPFYVRFTVPQEIAEKAYEVLSAARETGRIKKGTNEVTKAVERGLAKLVLIAEDVDPPEIVAHLPILCEEKGVPYIYVPSKERLGKAAGLQSTSAASAVIIDPGQAGAELENLIKQVNDVRVKAGLNPIQMPQPQAAPPAEKAHVRRAARKGESK</sequence>
<feature type="compositionally biased region" description="Low complexity" evidence="10">
    <location>
        <begin position="146"/>
        <end position="158"/>
    </location>
</feature>
<comment type="function">
    <text evidence="9">Multifunctional RNA-binding protein that recognizes the K-turn motif in ribosomal RNA, the RNA component of RNase P, box H/ACA, box C/D and box C'/D' sRNAs.</text>
</comment>
<dbReference type="PANTHER" id="PTHR23105">
    <property type="entry name" value="RIBOSOMAL PROTEIN L7AE FAMILY MEMBER"/>
    <property type="match status" value="1"/>
</dbReference>
<comment type="similarity">
    <text evidence="2 9">Belongs to the eukaryotic ribosomal protein eL8 family.</text>
</comment>
<evidence type="ECO:0000256" key="2">
    <source>
        <dbReference type="ARBA" id="ARBA00007337"/>
    </source>
</evidence>
<dbReference type="Gene3D" id="3.30.1330.30">
    <property type="match status" value="1"/>
</dbReference>
<feature type="region of interest" description="Disordered" evidence="10">
    <location>
        <begin position="144"/>
        <end position="173"/>
    </location>
</feature>
<evidence type="ECO:0000256" key="10">
    <source>
        <dbReference type="SAM" id="MobiDB-lite"/>
    </source>
</evidence>
<evidence type="ECO:0000256" key="1">
    <source>
        <dbReference type="ARBA" id="ARBA00004496"/>
    </source>
</evidence>
<evidence type="ECO:0000313" key="13">
    <source>
        <dbReference type="Proteomes" id="UP000007485"/>
    </source>
</evidence>
<evidence type="ECO:0000313" key="12">
    <source>
        <dbReference type="EMBL" id="ADY00970.1"/>
    </source>
</evidence>
<keyword evidence="7 9" id="KW-0689">Ribosomal protein</keyword>
<evidence type="ECO:0000256" key="9">
    <source>
        <dbReference type="HAMAP-Rule" id="MF_00326"/>
    </source>
</evidence>
<dbReference type="InterPro" id="IPR018492">
    <property type="entry name" value="Ribosomal_eL8/Nhp2"/>
</dbReference>
<protein>
    <recommendedName>
        <fullName evidence="9">Large ribosomal subunit protein eL8</fullName>
    </recommendedName>
</protein>
<dbReference type="HAMAP" id="MF_00326">
    <property type="entry name" value="Ribosomal_eL8"/>
    <property type="match status" value="1"/>
</dbReference>
<evidence type="ECO:0000256" key="4">
    <source>
        <dbReference type="ARBA" id="ARBA00022694"/>
    </source>
</evidence>
<dbReference type="GO" id="GO:0001682">
    <property type="term" value="P:tRNA 5'-leader removal"/>
    <property type="evidence" value="ECO:0007669"/>
    <property type="project" value="UniProtKB-UniRule"/>
</dbReference>
<keyword evidence="13" id="KW-1185">Reference proteome</keyword>
<dbReference type="GO" id="GO:0003735">
    <property type="term" value="F:structural constituent of ribosome"/>
    <property type="evidence" value="ECO:0007669"/>
    <property type="project" value="InterPro"/>
</dbReference>
<evidence type="ECO:0000256" key="5">
    <source>
        <dbReference type="ARBA" id="ARBA00022730"/>
    </source>
</evidence>
<dbReference type="GO" id="GO:0006412">
    <property type="term" value="P:translation"/>
    <property type="evidence" value="ECO:0007669"/>
    <property type="project" value="UniProtKB-UniRule"/>
</dbReference>
<comment type="subcellular location">
    <subcellularLocation>
        <location evidence="1 9">Cytoplasm</location>
    </subcellularLocation>
</comment>
<dbReference type="InterPro" id="IPR022481">
    <property type="entry name" value="Ribosomal_eL8_arc"/>
</dbReference>
<reference evidence="12 13" key="1">
    <citation type="journal article" date="2011" name="J. Bacteriol.">
        <title>Complete genome sequence of 'Vulcanisaeta moutnovskia' strain 768-28, a novel member of the hyperthermophilic crenarchaeal genus vulcanisaeta.</title>
        <authorList>
            <person name="Gumerov V.M."/>
            <person name="Mardanov A.V."/>
            <person name="Beletsky A.V."/>
            <person name="Prokofeva M.I."/>
            <person name="Bonch-Osmolovskaya E.A."/>
            <person name="Ravin N.V."/>
            <person name="Skryabin K.G."/>
        </authorList>
    </citation>
    <scope>NUCLEOTIDE SEQUENCE [LARGE SCALE GENOMIC DNA]</scope>
    <source>
        <strain evidence="12 13">768-28</strain>
    </source>
</reference>
<keyword evidence="5 9" id="KW-0699">rRNA-binding</keyword>
<dbReference type="SUPFAM" id="SSF55315">
    <property type="entry name" value="L30e-like"/>
    <property type="match status" value="1"/>
</dbReference>
<dbReference type="GO" id="GO:0004526">
    <property type="term" value="F:ribonuclease P activity"/>
    <property type="evidence" value="ECO:0007669"/>
    <property type="project" value="UniProtKB-UniRule"/>
</dbReference>
<dbReference type="NCBIfam" id="TIGR03677">
    <property type="entry name" value="eL8_ribo"/>
    <property type="match status" value="1"/>
</dbReference>
<dbReference type="AlphaFoldDB" id="F0QW46"/>
<dbReference type="RefSeq" id="WP_013604132.1">
    <property type="nucleotide sequence ID" value="NC_015151.1"/>
</dbReference>
<organism evidence="12 13">
    <name type="scientific">Vulcanisaeta moutnovskia (strain 768-28)</name>
    <dbReference type="NCBI Taxonomy" id="985053"/>
    <lineage>
        <taxon>Archaea</taxon>
        <taxon>Thermoproteota</taxon>
        <taxon>Thermoprotei</taxon>
        <taxon>Thermoproteales</taxon>
        <taxon>Thermoproteaceae</taxon>
        <taxon>Vulcanisaeta</taxon>
    </lineage>
</organism>
<name>F0QW46_VULM7</name>
<comment type="subunit">
    <text evidence="9">Part of the 50S ribosomal subunit. Probably part of the RNase P complex.</text>
</comment>
<dbReference type="PRINTS" id="PR00884">
    <property type="entry name" value="RIBOSOMALHS6"/>
</dbReference>
<dbReference type="GeneID" id="10288411"/>
<accession>F0QW46</accession>
<dbReference type="HOGENOM" id="CLU_084513_4_0_2"/>
<evidence type="ECO:0000256" key="8">
    <source>
        <dbReference type="ARBA" id="ARBA00023274"/>
    </source>
</evidence>
<dbReference type="PROSITE" id="PS01082">
    <property type="entry name" value="RIBOSOMAL_L7AE"/>
    <property type="match status" value="1"/>
</dbReference>
<dbReference type="InterPro" id="IPR029064">
    <property type="entry name" value="Ribosomal_eL30-like_sf"/>
</dbReference>
<evidence type="ECO:0000259" key="11">
    <source>
        <dbReference type="Pfam" id="PF01248"/>
    </source>
</evidence>
<dbReference type="STRING" id="985053.VMUT_0759"/>
<dbReference type="GO" id="GO:1990904">
    <property type="term" value="C:ribonucleoprotein complex"/>
    <property type="evidence" value="ECO:0007669"/>
    <property type="project" value="UniProtKB-KW"/>
</dbReference>
<dbReference type="InterPro" id="IPR004038">
    <property type="entry name" value="Ribosomal_eL8/eL30/eS12/Gad45"/>
</dbReference>
<evidence type="ECO:0000256" key="7">
    <source>
        <dbReference type="ARBA" id="ARBA00022980"/>
    </source>
</evidence>
<dbReference type="GO" id="GO:0005737">
    <property type="term" value="C:cytoplasm"/>
    <property type="evidence" value="ECO:0007669"/>
    <property type="project" value="UniProtKB-SubCell"/>
</dbReference>
<dbReference type="OrthoDB" id="25810at2157"/>
<keyword evidence="4 9" id="KW-0819">tRNA processing</keyword>
<dbReference type="PRINTS" id="PR00881">
    <property type="entry name" value="L7ARS6FAMILY"/>
</dbReference>
<dbReference type="Proteomes" id="UP000007485">
    <property type="component" value="Chromosome"/>
</dbReference>
<dbReference type="InterPro" id="IPR004037">
    <property type="entry name" value="Ribosomal_eL8-like_CS"/>
</dbReference>
<keyword evidence="8 9" id="KW-0687">Ribonucleoprotein</keyword>
<dbReference type="GO" id="GO:0005840">
    <property type="term" value="C:ribosome"/>
    <property type="evidence" value="ECO:0007669"/>
    <property type="project" value="UniProtKB-KW"/>
</dbReference>
<dbReference type="KEGG" id="vmo:VMUT_0759"/>
<evidence type="ECO:0000256" key="3">
    <source>
        <dbReference type="ARBA" id="ARBA00022490"/>
    </source>
</evidence>
<keyword evidence="3 9" id="KW-0963">Cytoplasm</keyword>
<dbReference type="GO" id="GO:0042254">
    <property type="term" value="P:ribosome biogenesis"/>
    <property type="evidence" value="ECO:0007669"/>
    <property type="project" value="InterPro"/>
</dbReference>
<feature type="domain" description="Ribosomal protein eL8/eL30/eS12/Gadd45" evidence="11">
    <location>
        <begin position="34"/>
        <end position="124"/>
    </location>
</feature>
<proteinExistence type="inferred from homology"/>
<dbReference type="FunFam" id="3.30.1330.30:FF:000020">
    <property type="entry name" value="50S ribosomal protein L7Ae"/>
    <property type="match status" value="1"/>
</dbReference>
<dbReference type="Pfam" id="PF01248">
    <property type="entry name" value="Ribosomal_L7Ae"/>
    <property type="match status" value="1"/>
</dbReference>
<dbReference type="InterPro" id="IPR050257">
    <property type="entry name" value="eL8/uL1-like"/>
</dbReference>
<dbReference type="GO" id="GO:0019843">
    <property type="term" value="F:rRNA binding"/>
    <property type="evidence" value="ECO:0007669"/>
    <property type="project" value="UniProtKB-KW"/>
</dbReference>
<dbReference type="eggNOG" id="arCOG01751">
    <property type="taxonomic scope" value="Archaea"/>
</dbReference>